<evidence type="ECO:0000313" key="3">
    <source>
        <dbReference type="Proteomes" id="UP000076923"/>
    </source>
</evidence>
<feature type="transmembrane region" description="Helical" evidence="1">
    <location>
        <begin position="92"/>
        <end position="113"/>
    </location>
</feature>
<feature type="transmembrane region" description="Helical" evidence="1">
    <location>
        <begin position="47"/>
        <end position="71"/>
    </location>
</feature>
<name>A0A176SVV6_9FLAO</name>
<protein>
    <submittedName>
        <fullName evidence="2">Uncharacterized protein</fullName>
    </submittedName>
</protein>
<keyword evidence="3" id="KW-1185">Reference proteome</keyword>
<evidence type="ECO:0000313" key="2">
    <source>
        <dbReference type="EMBL" id="OAD39728.1"/>
    </source>
</evidence>
<keyword evidence="1" id="KW-0472">Membrane</keyword>
<accession>A0A176SVV6</accession>
<dbReference type="OrthoDB" id="348118at2"/>
<dbReference type="AlphaFoldDB" id="A0A176SVV6"/>
<feature type="transmembrane region" description="Helical" evidence="1">
    <location>
        <begin position="12"/>
        <end position="35"/>
    </location>
</feature>
<dbReference type="EMBL" id="LVWE01000100">
    <property type="protein sequence ID" value="OAD39728.1"/>
    <property type="molecule type" value="Genomic_DNA"/>
</dbReference>
<organism evidence="2 3">
    <name type="scientific">Polaribacter atrinae</name>
    <dbReference type="NCBI Taxonomy" id="1333662"/>
    <lineage>
        <taxon>Bacteria</taxon>
        <taxon>Pseudomonadati</taxon>
        <taxon>Bacteroidota</taxon>
        <taxon>Flavobacteriia</taxon>
        <taxon>Flavobacteriales</taxon>
        <taxon>Flavobacteriaceae</taxon>
    </lineage>
</organism>
<evidence type="ECO:0000256" key="1">
    <source>
        <dbReference type="SAM" id="Phobius"/>
    </source>
</evidence>
<dbReference type="Proteomes" id="UP000076923">
    <property type="component" value="Unassembled WGS sequence"/>
</dbReference>
<reference evidence="2 3" key="1">
    <citation type="submission" date="2016-02" db="EMBL/GenBank/DDBJ databases">
        <title>Draft genome sequence of Polaribacter atrinae KACC17473.</title>
        <authorList>
            <person name="Shin S.-K."/>
            <person name="Yi H."/>
        </authorList>
    </citation>
    <scope>NUCLEOTIDE SEQUENCE [LARGE SCALE GENOMIC DNA]</scope>
    <source>
        <strain evidence="2 3">KACC 17473</strain>
    </source>
</reference>
<gene>
    <name evidence="2" type="ORF">LPB303_16985</name>
</gene>
<dbReference type="RefSeq" id="WP_027127312.1">
    <property type="nucleotide sequence ID" value="NZ_CP150660.1"/>
</dbReference>
<keyword evidence="1" id="KW-0812">Transmembrane</keyword>
<proteinExistence type="predicted"/>
<sequence>MNNKFLVKVSNIIGIISIILLVYWVFVFISITVFGFKVFRENITETFYLSIVGILALMAGSLIINVMFNLTRIAEKHNQDDLNIPKKMNKKIGIIFGISFPIIFILLFGGDYLTTEKKEKMLISSAKSIIENNVEKSDRLLNYSFKENWIIDTEEILDIYSKTDKHFPFVSVIVNDNIDKSKVFLGFRSYYGELNDSIQPKKKDFILKTTKEEREYLDNVFFKNLDKVRFSASDGKYELFYPYLKNGKIIVLYFSDYQRYGKIGS</sequence>
<keyword evidence="1" id="KW-1133">Transmembrane helix</keyword>
<comment type="caution">
    <text evidence="2">The sequence shown here is derived from an EMBL/GenBank/DDBJ whole genome shotgun (WGS) entry which is preliminary data.</text>
</comment>